<dbReference type="InterPro" id="IPR049244">
    <property type="entry name" value="DUF6879"/>
</dbReference>
<proteinExistence type="predicted"/>
<reference evidence="2 3" key="1">
    <citation type="submission" date="2021-07" db="EMBL/GenBank/DDBJ databases">
        <title>Actinomadura sp. PM05-2 isolated from lichen.</title>
        <authorList>
            <person name="Somphong A."/>
            <person name="Phongsopitanun W."/>
            <person name="Tanasupawat S."/>
            <person name="Peongsungnone V."/>
        </authorList>
    </citation>
    <scope>NUCLEOTIDE SEQUENCE [LARGE SCALE GENOMIC DNA]</scope>
    <source>
        <strain evidence="2 3">PM05-2</strain>
    </source>
</reference>
<protein>
    <recommendedName>
        <fullName evidence="1">DUF6879 domain-containing protein</fullName>
    </recommendedName>
</protein>
<evidence type="ECO:0000259" key="1">
    <source>
        <dbReference type="Pfam" id="PF21806"/>
    </source>
</evidence>
<accession>A0ABS7FZT5</accession>
<gene>
    <name evidence="2" type="ORF">K1Y72_26525</name>
</gene>
<sequence>MVRNAAGEGRTFRRVRIASLPPTDYSAYGLWFASRRIAAGEGIRYLDRARAADLPDFDYWLFDAARVVRLDFDEHDRPVRAASITEPSIVTEPAAFLNTALARSVARDEFARALGLG</sequence>
<dbReference type="EMBL" id="JAIBOA010000019">
    <property type="protein sequence ID" value="MBW8485959.1"/>
    <property type="molecule type" value="Genomic_DNA"/>
</dbReference>
<keyword evidence="3" id="KW-1185">Reference proteome</keyword>
<feature type="domain" description="DUF6879" evidence="1">
    <location>
        <begin position="1"/>
        <end position="111"/>
    </location>
</feature>
<evidence type="ECO:0000313" key="3">
    <source>
        <dbReference type="Proteomes" id="UP000774570"/>
    </source>
</evidence>
<comment type="caution">
    <text evidence="2">The sequence shown here is derived from an EMBL/GenBank/DDBJ whole genome shotgun (WGS) entry which is preliminary data.</text>
</comment>
<evidence type="ECO:0000313" key="2">
    <source>
        <dbReference type="EMBL" id="MBW8485959.1"/>
    </source>
</evidence>
<organism evidence="2 3">
    <name type="scientific">Actinomadura parmotrematis</name>
    <dbReference type="NCBI Taxonomy" id="2864039"/>
    <lineage>
        <taxon>Bacteria</taxon>
        <taxon>Bacillati</taxon>
        <taxon>Actinomycetota</taxon>
        <taxon>Actinomycetes</taxon>
        <taxon>Streptosporangiales</taxon>
        <taxon>Thermomonosporaceae</taxon>
        <taxon>Actinomadura</taxon>
    </lineage>
</organism>
<name>A0ABS7FZT5_9ACTN</name>
<dbReference type="Proteomes" id="UP000774570">
    <property type="component" value="Unassembled WGS sequence"/>
</dbReference>
<dbReference type="Pfam" id="PF21806">
    <property type="entry name" value="DUF6879"/>
    <property type="match status" value="1"/>
</dbReference>